<evidence type="ECO:0000313" key="2">
    <source>
        <dbReference type="EMBL" id="SNS56993.1"/>
    </source>
</evidence>
<dbReference type="Gene3D" id="3.40.630.30">
    <property type="match status" value="1"/>
</dbReference>
<dbReference type="GO" id="GO:0016747">
    <property type="term" value="F:acyltransferase activity, transferring groups other than amino-acyl groups"/>
    <property type="evidence" value="ECO:0007669"/>
    <property type="project" value="InterPro"/>
</dbReference>
<dbReference type="PROSITE" id="PS51186">
    <property type="entry name" value="GNAT"/>
    <property type="match status" value="1"/>
</dbReference>
<feature type="domain" description="N-acetyltransferase" evidence="1">
    <location>
        <begin position="19"/>
        <end position="206"/>
    </location>
</feature>
<dbReference type="InterPro" id="IPR000182">
    <property type="entry name" value="GNAT_dom"/>
</dbReference>
<dbReference type="AlphaFoldDB" id="A0A239FL64"/>
<gene>
    <name evidence="2" type="ORF">SAMN05446037_101344</name>
</gene>
<name>A0A239FL64_9FIRM</name>
<dbReference type="RefSeq" id="WP_089283491.1">
    <property type="nucleotide sequence ID" value="NZ_FZOJ01000013.1"/>
</dbReference>
<dbReference type="SUPFAM" id="SSF55729">
    <property type="entry name" value="Acyl-CoA N-acyltransferases (Nat)"/>
    <property type="match status" value="1"/>
</dbReference>
<organism evidence="2 3">
    <name type="scientific">Anaerovirgula multivorans</name>
    <dbReference type="NCBI Taxonomy" id="312168"/>
    <lineage>
        <taxon>Bacteria</taxon>
        <taxon>Bacillati</taxon>
        <taxon>Bacillota</taxon>
        <taxon>Clostridia</taxon>
        <taxon>Peptostreptococcales</taxon>
        <taxon>Natronincolaceae</taxon>
        <taxon>Anaerovirgula</taxon>
    </lineage>
</organism>
<protein>
    <recommendedName>
        <fullName evidence="1">N-acetyltransferase domain-containing protein</fullName>
    </recommendedName>
</protein>
<dbReference type="CDD" id="cd04301">
    <property type="entry name" value="NAT_SF"/>
    <property type="match status" value="1"/>
</dbReference>
<accession>A0A239FL64</accession>
<evidence type="ECO:0000259" key="1">
    <source>
        <dbReference type="PROSITE" id="PS51186"/>
    </source>
</evidence>
<dbReference type="Pfam" id="PF00583">
    <property type="entry name" value="Acetyltransf_1"/>
    <property type="match status" value="1"/>
</dbReference>
<dbReference type="EMBL" id="FZOJ01000013">
    <property type="protein sequence ID" value="SNS56993.1"/>
    <property type="molecule type" value="Genomic_DNA"/>
</dbReference>
<keyword evidence="3" id="KW-1185">Reference proteome</keyword>
<sequence>MNINKAYVQAVKPDKVEDLEVSRATIEDIEGILAVASSVGTNSKDHRKGFLMDNYLKDKEKYVEKFKKDIKNSKLFYVIKRGEKVLGFLLAYTREQWLDMEPNWIFSTMWKGDFDKKSLKNFVILEKIAVRSNLTGLGIGSKLYKRFKEDSRAMGIRDMFSETIISPKPNFASMEFALKQQYNLAGIRYEKFESKVLTDIVYHRKL</sequence>
<dbReference type="OrthoDB" id="9795206at2"/>
<proteinExistence type="predicted"/>
<dbReference type="Proteomes" id="UP000198304">
    <property type="component" value="Unassembled WGS sequence"/>
</dbReference>
<evidence type="ECO:0000313" key="3">
    <source>
        <dbReference type="Proteomes" id="UP000198304"/>
    </source>
</evidence>
<dbReference type="InterPro" id="IPR016181">
    <property type="entry name" value="Acyl_CoA_acyltransferase"/>
</dbReference>
<reference evidence="2 3" key="1">
    <citation type="submission" date="2017-06" db="EMBL/GenBank/DDBJ databases">
        <authorList>
            <person name="Kim H.J."/>
            <person name="Triplett B.A."/>
        </authorList>
    </citation>
    <scope>NUCLEOTIDE SEQUENCE [LARGE SCALE GENOMIC DNA]</scope>
    <source>
        <strain evidence="2 3">SCA</strain>
    </source>
</reference>